<evidence type="ECO:0000256" key="8">
    <source>
        <dbReference type="ARBA" id="ARBA00023239"/>
    </source>
</evidence>
<comment type="subcellular location">
    <subcellularLocation>
        <location evidence="1">Endoplasmic reticulum membrane</location>
        <topology evidence="1">Multi-pass membrane protein</topology>
    </subcellularLocation>
</comment>
<evidence type="ECO:0000256" key="1">
    <source>
        <dbReference type="ARBA" id="ARBA00004477"/>
    </source>
</evidence>
<evidence type="ECO:0000259" key="12">
    <source>
        <dbReference type="Pfam" id="PF12076"/>
    </source>
</evidence>
<evidence type="ECO:0000313" key="13">
    <source>
        <dbReference type="Proteomes" id="UP001515500"/>
    </source>
</evidence>
<dbReference type="GO" id="GO:0016491">
    <property type="term" value="F:oxidoreductase activity"/>
    <property type="evidence" value="ECO:0007669"/>
    <property type="project" value="InterPro"/>
</dbReference>
<evidence type="ECO:0000256" key="10">
    <source>
        <dbReference type="SAM" id="Phobius"/>
    </source>
</evidence>
<dbReference type="InterPro" id="IPR006694">
    <property type="entry name" value="Fatty_acid_hydroxylase"/>
</dbReference>
<evidence type="ECO:0000259" key="11">
    <source>
        <dbReference type="Pfam" id="PF04116"/>
    </source>
</evidence>
<dbReference type="PANTHER" id="PTHR11863">
    <property type="entry name" value="STEROL DESATURASE"/>
    <property type="match status" value="1"/>
</dbReference>
<feature type="transmembrane region" description="Helical" evidence="10">
    <location>
        <begin position="337"/>
        <end position="360"/>
    </location>
</feature>
<feature type="transmembrane region" description="Helical" evidence="10">
    <location>
        <begin position="105"/>
        <end position="125"/>
    </location>
</feature>
<organism evidence="13 14">
    <name type="scientific">Dioscorea cayennensis subsp. rotundata</name>
    <name type="common">White Guinea yam</name>
    <name type="synonym">Dioscorea rotundata</name>
    <dbReference type="NCBI Taxonomy" id="55577"/>
    <lineage>
        <taxon>Eukaryota</taxon>
        <taxon>Viridiplantae</taxon>
        <taxon>Streptophyta</taxon>
        <taxon>Embryophyta</taxon>
        <taxon>Tracheophyta</taxon>
        <taxon>Spermatophyta</taxon>
        <taxon>Magnoliopsida</taxon>
        <taxon>Liliopsida</taxon>
        <taxon>Dioscoreales</taxon>
        <taxon>Dioscoreaceae</taxon>
        <taxon>Dioscorea</taxon>
    </lineage>
</organism>
<feature type="domain" description="Fatty acid hydroxylase" evidence="11">
    <location>
        <begin position="140"/>
        <end position="278"/>
    </location>
</feature>
<dbReference type="GeneID" id="120252705"/>
<evidence type="ECO:0000256" key="5">
    <source>
        <dbReference type="ARBA" id="ARBA00022824"/>
    </source>
</evidence>
<reference evidence="14" key="1">
    <citation type="submission" date="2025-08" db="UniProtKB">
        <authorList>
            <consortium name="RefSeq"/>
        </authorList>
    </citation>
    <scope>IDENTIFICATION</scope>
</reference>
<dbReference type="Pfam" id="PF12076">
    <property type="entry name" value="CER1-like_C"/>
    <property type="match status" value="1"/>
</dbReference>
<comment type="catalytic activity">
    <reaction evidence="9">
        <text>a long-chain fatty aldehyde + 2 NADPH + O2 + H(+) = a long-chain alkane + formate + 2 NADP(+) + H2O</text>
        <dbReference type="Rhea" id="RHEA:21440"/>
        <dbReference type="ChEBI" id="CHEBI:15377"/>
        <dbReference type="ChEBI" id="CHEBI:15378"/>
        <dbReference type="ChEBI" id="CHEBI:15379"/>
        <dbReference type="ChEBI" id="CHEBI:15740"/>
        <dbReference type="ChEBI" id="CHEBI:17176"/>
        <dbReference type="ChEBI" id="CHEBI:57783"/>
        <dbReference type="ChEBI" id="CHEBI:58349"/>
        <dbReference type="ChEBI" id="CHEBI:83563"/>
        <dbReference type="EC" id="4.1.99.5"/>
    </reaction>
</comment>
<evidence type="ECO:0000256" key="4">
    <source>
        <dbReference type="ARBA" id="ARBA00022692"/>
    </source>
</evidence>
<keyword evidence="8" id="KW-0456">Lyase</keyword>
<evidence type="ECO:0000256" key="3">
    <source>
        <dbReference type="ARBA" id="ARBA00013146"/>
    </source>
</evidence>
<dbReference type="RefSeq" id="XP_039116757.1">
    <property type="nucleotide sequence ID" value="XM_039260823.1"/>
</dbReference>
<evidence type="ECO:0000256" key="6">
    <source>
        <dbReference type="ARBA" id="ARBA00022989"/>
    </source>
</evidence>
<dbReference type="Pfam" id="PF04116">
    <property type="entry name" value="FA_hydroxylase"/>
    <property type="match status" value="1"/>
</dbReference>
<dbReference type="AlphaFoldDB" id="A0AB40APF6"/>
<name>A0AB40APF6_DIOCR</name>
<dbReference type="InterPro" id="IPR050307">
    <property type="entry name" value="Sterol_Desaturase_Related"/>
</dbReference>
<feature type="transmembrane region" description="Helical" evidence="10">
    <location>
        <begin position="189"/>
        <end position="217"/>
    </location>
</feature>
<keyword evidence="13" id="KW-1185">Reference proteome</keyword>
<dbReference type="Proteomes" id="UP001515500">
    <property type="component" value="Chromosome 22"/>
</dbReference>
<keyword evidence="7 10" id="KW-0472">Membrane</keyword>
<dbReference type="InterPro" id="IPR021940">
    <property type="entry name" value="CER1-like_C"/>
</dbReference>
<dbReference type="GO" id="GO:0005789">
    <property type="term" value="C:endoplasmic reticulum membrane"/>
    <property type="evidence" value="ECO:0007669"/>
    <property type="project" value="UniProtKB-SubCell"/>
</dbReference>
<gene>
    <name evidence="14" type="primary">LOC120252705</name>
</gene>
<keyword evidence="6 10" id="KW-1133">Transmembrane helix</keyword>
<feature type="transmembrane region" description="Helical" evidence="10">
    <location>
        <begin position="52"/>
        <end position="71"/>
    </location>
</feature>
<evidence type="ECO:0000256" key="2">
    <source>
        <dbReference type="ARBA" id="ARBA00009324"/>
    </source>
</evidence>
<proteinExistence type="inferred from homology"/>
<evidence type="ECO:0000313" key="14">
    <source>
        <dbReference type="RefSeq" id="XP_039116757.1"/>
    </source>
</evidence>
<dbReference type="GO" id="GO:0005506">
    <property type="term" value="F:iron ion binding"/>
    <property type="evidence" value="ECO:0007669"/>
    <property type="project" value="InterPro"/>
</dbReference>
<feature type="domain" description="Very-long-chain aldehyde decarbonylase CER1-like C-terminal" evidence="12">
    <location>
        <begin position="458"/>
        <end position="622"/>
    </location>
</feature>
<feature type="transmembrane region" description="Helical" evidence="10">
    <location>
        <begin position="20"/>
        <end position="40"/>
    </location>
</feature>
<comment type="similarity">
    <text evidence="2">Belongs to the sterol desaturase family.</text>
</comment>
<keyword evidence="4 10" id="KW-0812">Transmembrane</keyword>
<accession>A0AB40APF6</accession>
<sequence>MKPRMASNPGPLTQWPWQRLGNFKYALLVPFIGQSVYKFFRMRNNGEEIAMFNLAIFPIFLLRLIHSQLWISLSRFKTVQSKHLIVDKSLDFSQVDRESNWDDQILLTAIILYTANMVLPGVSFAPWWNTKGFLIIIFLHMGPVEFLYYWFHRALHHHFLYSRYHSHHHSSIVTQPITSVIHPFGEEMVYFMLFAIPLMSTAFTGTVNIIGVILYLLYIDFMNYMGHCNFEVVPQHLFHLFPPLKYLMYTPSFHSLHHTQFRTNYSLFMPFYDYIYGTMDKSSDDLYERCLRGKEGVVPDVIYLSHLTSYQSIYHLSFGFASFASTPFVPFSKLCSLLLWPFTYVLSIIITNFSGSTLTLERNKLEKLHMETWLIPRYNFQYMSSVEKNKINDMIDGAITKAESMGVKVISLGLLNQLNGNGEQYIRKNPKLKVRIVDGISLAVAVVLNTVPKGTKRVIFRGKFTQMAHQLILALCQRDFKVLIADENELENLMQKIPKELRNNLTISHSYSTEVWLVGDGVKDEEQAKAQKGTHFIPFSQFPLKKKRKDCIYHTTPAMLIPKTFENVHTCENWLPRRVMSAWRVAGIVHALEGWDDAHECGNNTTEVDKVWCAALAHGFLPFQNQII</sequence>
<dbReference type="GO" id="GO:0071771">
    <property type="term" value="F:aldehyde oxygenase (deformylating) activity"/>
    <property type="evidence" value="ECO:0007669"/>
    <property type="project" value="UniProtKB-EC"/>
</dbReference>
<feature type="transmembrane region" description="Helical" evidence="10">
    <location>
        <begin position="132"/>
        <end position="151"/>
    </location>
</feature>
<protein>
    <recommendedName>
        <fullName evidence="3">aldehyde oxygenase (deformylating)</fullName>
        <ecNumber evidence="3">4.1.99.5</ecNumber>
    </recommendedName>
</protein>
<evidence type="ECO:0000256" key="7">
    <source>
        <dbReference type="ARBA" id="ARBA00023136"/>
    </source>
</evidence>
<dbReference type="EC" id="4.1.99.5" evidence="3"/>
<evidence type="ECO:0000256" key="9">
    <source>
        <dbReference type="ARBA" id="ARBA00047909"/>
    </source>
</evidence>
<keyword evidence="5" id="KW-0256">Endoplasmic reticulum</keyword>
<dbReference type="GO" id="GO:0008610">
    <property type="term" value="P:lipid biosynthetic process"/>
    <property type="evidence" value="ECO:0007669"/>
    <property type="project" value="InterPro"/>
</dbReference>